<dbReference type="Proteomes" id="UP000248340">
    <property type="component" value="Unassembled WGS sequence"/>
</dbReference>
<keyword evidence="5" id="KW-0539">Nucleus</keyword>
<evidence type="ECO:0000256" key="3">
    <source>
        <dbReference type="ARBA" id="ARBA00023125"/>
    </source>
</evidence>
<dbReference type="GO" id="GO:0005634">
    <property type="term" value="C:nucleus"/>
    <property type="evidence" value="ECO:0007669"/>
    <property type="project" value="UniProtKB-SubCell"/>
</dbReference>
<evidence type="ECO:0008006" key="8">
    <source>
        <dbReference type="Google" id="ProtNLM"/>
    </source>
</evidence>
<evidence type="ECO:0000256" key="2">
    <source>
        <dbReference type="ARBA" id="ARBA00023015"/>
    </source>
</evidence>
<dbReference type="InterPro" id="IPR051711">
    <property type="entry name" value="Stress_Response_Reg"/>
</dbReference>
<evidence type="ECO:0000256" key="5">
    <source>
        <dbReference type="ARBA" id="ARBA00023242"/>
    </source>
</evidence>
<keyword evidence="3" id="KW-0238">DNA-binding</keyword>
<comment type="subcellular location">
    <subcellularLocation>
        <location evidence="1">Nucleus</location>
    </subcellularLocation>
</comment>
<keyword evidence="4" id="KW-0804">Transcription</keyword>
<dbReference type="PANTHER" id="PTHR47540:SF6">
    <property type="entry name" value="ZN(II)2CYS6 TRANSCRIPTION FACTOR (EUROFUNG)"/>
    <property type="match status" value="1"/>
</dbReference>
<dbReference type="AlphaFoldDB" id="A0A319CE00"/>
<protein>
    <recommendedName>
        <fullName evidence="8">Transcription factor domain-containing protein</fullName>
    </recommendedName>
</protein>
<dbReference type="EMBL" id="KZ821751">
    <property type="protein sequence ID" value="PYH76783.1"/>
    <property type="molecule type" value="Genomic_DNA"/>
</dbReference>
<dbReference type="CDD" id="cd12148">
    <property type="entry name" value="fungal_TF_MHR"/>
    <property type="match status" value="1"/>
</dbReference>
<gene>
    <name evidence="6" type="ORF">BO82DRAFT_436379</name>
</gene>
<keyword evidence="2" id="KW-0805">Transcription regulation</keyword>
<name>A0A319CE00_9EURO</name>
<dbReference type="STRING" id="1448315.A0A319CE00"/>
<sequence length="329" mass="35899">MSLMPDHASLWKDSLLLAIEVPALASLYLYSIDQRESAHIDLGQAIRIAKYEGLHTQLSEEQLESETVARCRGLWWTLAGYAHEMEEIIQIRLRNSLNTMPRGTQHITLLYHQCVIVATRPLLLSALIDRLDTNDFLTLTKPLLCIEILQAPTVFSITPQNLEVLLLYDLEFTYDAAIHLALTRTLFRNSSPLPTTQEGNSPSPSPSQQAHSILDAMIYHGNRIAHARKEGLVHLERLLEEVAVLMFPAGIMQGGDDYSTTAAAGGLVGYGDGVAGEEELSGPSLAAMGDPQLANVEFLEQIGISSVEFLSIVAQIGPLDGAEGGFGGE</sequence>
<dbReference type="GeneID" id="37143851"/>
<dbReference type="GO" id="GO:0045944">
    <property type="term" value="P:positive regulation of transcription by RNA polymerase II"/>
    <property type="evidence" value="ECO:0007669"/>
    <property type="project" value="TreeGrafter"/>
</dbReference>
<dbReference type="PANTHER" id="PTHR47540">
    <property type="entry name" value="THIAMINE REPRESSIBLE GENES REGULATORY PROTEIN THI5"/>
    <property type="match status" value="1"/>
</dbReference>
<reference evidence="6 7" key="1">
    <citation type="submission" date="2016-12" db="EMBL/GenBank/DDBJ databases">
        <title>The genomes of Aspergillus section Nigri reveals drivers in fungal speciation.</title>
        <authorList>
            <consortium name="DOE Joint Genome Institute"/>
            <person name="Vesth T.C."/>
            <person name="Nybo J."/>
            <person name="Theobald S."/>
            <person name="Brandl J."/>
            <person name="Frisvad J.C."/>
            <person name="Nielsen K.F."/>
            <person name="Lyhne E.K."/>
            <person name="Kogle M.E."/>
            <person name="Kuo A."/>
            <person name="Riley R."/>
            <person name="Clum A."/>
            <person name="Nolan M."/>
            <person name="Lipzen A."/>
            <person name="Salamov A."/>
            <person name="Henrissat B."/>
            <person name="Wiebenga A."/>
            <person name="De Vries R.P."/>
            <person name="Grigoriev I.V."/>
            <person name="Mortensen U.H."/>
            <person name="Andersen M.R."/>
            <person name="Baker S.E."/>
        </authorList>
    </citation>
    <scope>NUCLEOTIDE SEQUENCE [LARGE SCALE GENOMIC DNA]</scope>
    <source>
        <strain evidence="6 7">CBS 121591</strain>
    </source>
</reference>
<dbReference type="VEuPathDB" id="FungiDB:BO82DRAFT_436379"/>
<dbReference type="GO" id="GO:0043565">
    <property type="term" value="F:sequence-specific DNA binding"/>
    <property type="evidence" value="ECO:0007669"/>
    <property type="project" value="TreeGrafter"/>
</dbReference>
<evidence type="ECO:0000313" key="6">
    <source>
        <dbReference type="EMBL" id="PYH76783.1"/>
    </source>
</evidence>
<accession>A0A319CE00</accession>
<evidence type="ECO:0000256" key="4">
    <source>
        <dbReference type="ARBA" id="ARBA00023163"/>
    </source>
</evidence>
<evidence type="ECO:0000256" key="1">
    <source>
        <dbReference type="ARBA" id="ARBA00004123"/>
    </source>
</evidence>
<proteinExistence type="predicted"/>
<dbReference type="RefSeq" id="XP_025486983.1">
    <property type="nucleotide sequence ID" value="XM_025641109.1"/>
</dbReference>
<organism evidence="6 7">
    <name type="scientific">Aspergillus uvarum CBS 121591</name>
    <dbReference type="NCBI Taxonomy" id="1448315"/>
    <lineage>
        <taxon>Eukaryota</taxon>
        <taxon>Fungi</taxon>
        <taxon>Dikarya</taxon>
        <taxon>Ascomycota</taxon>
        <taxon>Pezizomycotina</taxon>
        <taxon>Eurotiomycetes</taxon>
        <taxon>Eurotiomycetidae</taxon>
        <taxon>Eurotiales</taxon>
        <taxon>Aspergillaceae</taxon>
        <taxon>Aspergillus</taxon>
        <taxon>Aspergillus subgen. Circumdati</taxon>
    </lineage>
</organism>
<evidence type="ECO:0000313" key="7">
    <source>
        <dbReference type="Proteomes" id="UP000248340"/>
    </source>
</evidence>
<keyword evidence="7" id="KW-1185">Reference proteome</keyword>
<dbReference type="OrthoDB" id="3548654at2759"/>